<evidence type="ECO:0000256" key="4">
    <source>
        <dbReference type="ARBA" id="ARBA00022448"/>
    </source>
</evidence>
<dbReference type="PRINTS" id="PR00119">
    <property type="entry name" value="CATATPASE"/>
</dbReference>
<keyword evidence="5 17" id="KW-0812">Transmembrane</keyword>
<dbReference type="PhylomeDB" id="A7RN63"/>
<keyword evidence="10 17" id="KW-0067">ATP-binding</keyword>
<protein>
    <recommendedName>
        <fullName evidence="3">P-type Cu(+) transporter</fullName>
        <ecNumber evidence="3">7.2.2.8</ecNumber>
    </recommendedName>
</protein>
<dbReference type="NCBIfam" id="TIGR01494">
    <property type="entry name" value="ATPase_P-type"/>
    <property type="match status" value="2"/>
</dbReference>
<evidence type="ECO:0000313" key="19">
    <source>
        <dbReference type="EMBL" id="EDO47080.1"/>
    </source>
</evidence>
<evidence type="ECO:0000256" key="7">
    <source>
        <dbReference type="ARBA" id="ARBA00022737"/>
    </source>
</evidence>
<keyword evidence="11" id="KW-0460">Magnesium</keyword>
<feature type="transmembrane region" description="Helical" evidence="17">
    <location>
        <begin position="1118"/>
        <end position="1138"/>
    </location>
</feature>
<dbReference type="SUPFAM" id="SSF81653">
    <property type="entry name" value="Calcium ATPase, transduction domain A"/>
    <property type="match status" value="1"/>
</dbReference>
<dbReference type="PANTHER" id="PTHR43520">
    <property type="entry name" value="ATP7, ISOFORM B"/>
    <property type="match status" value="1"/>
</dbReference>
<dbReference type="InParanoid" id="A7RN63"/>
<dbReference type="SUPFAM" id="SSF81660">
    <property type="entry name" value="Metal cation-transporting ATPase, ATP-binding domain N"/>
    <property type="match status" value="1"/>
</dbReference>
<dbReference type="Pfam" id="PF00403">
    <property type="entry name" value="HMA"/>
    <property type="match status" value="5"/>
</dbReference>
<sequence>VEGMTCNSCVKTIETSMSSTSGVKNIKVSLEEKEAEVTFDPKITNGTSLANAIDDMGFEACLKRVVDILTKQEVAQSKGTSIKNADEREEEIEFTVHGMTCQSCVKSIEKALSKSTGVLNVKVSLPKESAVIKYRKLLTSPEKLAELIEDAGFEVVLPRSGSTDVKSVMITVQGMTCNSCVNTIEKNISKLDGVQSVKVSLDDKCARLEFAPEKVTPEQMREAIEDMGFDALLLGNVDEFVAVAGQMTGDWGVRFSSRKKHVEQDPLEDVEKIYLHIEGMTCASCVASIERALSKKEGVKSVLVGLLAQKAEVKYNKNRITTDEIVYHVTAMGFGCELMDKTGQGENVVDIRISGMTCSSCVHLIESSLIKRPGILQTSVALATSSGRFKYDTEITGPRDIIEAIKGLGFGAALADSSSSKDKVDHTLSIKKWRRSFLVSLIFGLPVFAIFISYVFLEEAGKRPHVMVIPGLSLENLLMFLLCTPVQILGGRHFYVTAYKALKHRSTNMDVLIMLATTIAYVYSIVVCVVAMSEQSSHSPMTFFDTPPMLLVFISLGRWMEHVAKGKTSEALAKLLSLQPATAMLVKLKPGSHQITEETVISVDLVQRADVLKVVPGAKIPVDGRVIEGTSMADESLITGESMPVPKKVGDSVIGGTMNQNGAILIEATHVGQDTTLAQIVKLVEEAQTSKAPIQKFADTLSGYFVPIVILISIATFMIWVIIGYSDITIIRMVYNPKEDNRDEFIIGFAFQIGITVLAIACPCALGLATPTAVMVGTGIGAQNGILIKGGEPLETAHKVTAVVFDKTGTLTHGKPEVVKTALFVSPDICDLQLLLAVAGTAENSSEHPLGVAITTYAKKELSTENLGICSGFKAQPGYGLTCTVSGVEDLLLEPNQRQSKTSKDSTQGNLILPVDGSIARDFVKADLDSTIYDCRLGKQYKVLIGNRDWMQQNGLVVTDEMEEDMVAHETIGHTAILIGIRDSLVGMMAVADTVKNEAQVAVSTLKRMGLRVVLLTGDNKKTAMAIARQVGIQQVFAEVLPSHKVEKIRALQAKGFVTAMVGDGINDSPALAQAHVGIAIGTGTDVAVEAADIVLIKSDLMDVAAAIDLSRVTVRRIHLNFAFALLYNMIGIPFAAGVFEPLGVVMKPWMASAAMALSSVSVVTSSLMLKM</sequence>
<dbReference type="PROSITE" id="PS01047">
    <property type="entry name" value="HMA_1"/>
    <property type="match status" value="4"/>
</dbReference>
<dbReference type="FunFam" id="2.70.150.10:FF:000002">
    <property type="entry name" value="Copper-transporting ATPase 1, putative"/>
    <property type="match status" value="1"/>
</dbReference>
<feature type="transmembrane region" description="Helical" evidence="17">
    <location>
        <begin position="477"/>
        <end position="499"/>
    </location>
</feature>
<dbReference type="InterPro" id="IPR006121">
    <property type="entry name" value="HMA_dom"/>
</dbReference>
<dbReference type="Proteomes" id="UP000001593">
    <property type="component" value="Unassembled WGS sequence"/>
</dbReference>
<dbReference type="InterPro" id="IPR044492">
    <property type="entry name" value="P_typ_ATPase_HD_dom"/>
</dbReference>
<evidence type="ECO:0000256" key="17">
    <source>
        <dbReference type="RuleBase" id="RU362081"/>
    </source>
</evidence>
<evidence type="ECO:0000256" key="15">
    <source>
        <dbReference type="ARBA" id="ARBA00023065"/>
    </source>
</evidence>
<keyword evidence="16 17" id="KW-0472">Membrane</keyword>
<evidence type="ECO:0000259" key="18">
    <source>
        <dbReference type="PROSITE" id="PS50846"/>
    </source>
</evidence>
<dbReference type="GO" id="GO:0055070">
    <property type="term" value="P:copper ion homeostasis"/>
    <property type="evidence" value="ECO:0000318"/>
    <property type="project" value="GO_Central"/>
</dbReference>
<feature type="domain" description="HMA" evidence="18">
    <location>
        <begin position="166"/>
        <end position="232"/>
    </location>
</feature>
<dbReference type="GO" id="GO:0005524">
    <property type="term" value="F:ATP binding"/>
    <property type="evidence" value="ECO:0007669"/>
    <property type="project" value="UniProtKB-UniRule"/>
</dbReference>
<dbReference type="InterPro" id="IPR027256">
    <property type="entry name" value="P-typ_ATPase_IB"/>
</dbReference>
<dbReference type="SUPFAM" id="SSF81665">
    <property type="entry name" value="Calcium ATPase, transmembrane domain M"/>
    <property type="match status" value="1"/>
</dbReference>
<dbReference type="EMBL" id="DS469522">
    <property type="protein sequence ID" value="EDO47080.1"/>
    <property type="molecule type" value="Genomic_DNA"/>
</dbReference>
<gene>
    <name evidence="19" type="ORF">NEMVEDRAFT_v1g87416</name>
</gene>
<dbReference type="GO" id="GO:0015677">
    <property type="term" value="P:copper ion import"/>
    <property type="evidence" value="ECO:0000318"/>
    <property type="project" value="GO_Central"/>
</dbReference>
<feature type="transmembrane region" description="Helical" evidence="17">
    <location>
        <begin position="1150"/>
        <end position="1170"/>
    </location>
</feature>
<keyword evidence="4" id="KW-0813">Transport</keyword>
<dbReference type="SUPFAM" id="SSF56784">
    <property type="entry name" value="HAD-like"/>
    <property type="match status" value="1"/>
</dbReference>
<keyword evidence="15" id="KW-0406">Ion transport</keyword>
<dbReference type="CDD" id="cd02094">
    <property type="entry name" value="P-type_ATPase_Cu-like"/>
    <property type="match status" value="1"/>
</dbReference>
<dbReference type="AlphaFoldDB" id="A7RN63"/>
<dbReference type="InterPro" id="IPR023214">
    <property type="entry name" value="HAD_sf"/>
</dbReference>
<comment type="similarity">
    <text evidence="2 17">Belongs to the cation transport ATPase (P-type) (TC 3.A.3) family. Type IB subfamily.</text>
</comment>
<evidence type="ECO:0000313" key="20">
    <source>
        <dbReference type="Proteomes" id="UP000001593"/>
    </source>
</evidence>
<reference evidence="19 20" key="1">
    <citation type="journal article" date="2007" name="Science">
        <title>Sea anemone genome reveals ancestral eumetazoan gene repertoire and genomic organization.</title>
        <authorList>
            <person name="Putnam N.H."/>
            <person name="Srivastava M."/>
            <person name="Hellsten U."/>
            <person name="Dirks B."/>
            <person name="Chapman J."/>
            <person name="Salamov A."/>
            <person name="Terry A."/>
            <person name="Shapiro H."/>
            <person name="Lindquist E."/>
            <person name="Kapitonov V.V."/>
            <person name="Jurka J."/>
            <person name="Genikhovich G."/>
            <person name="Grigoriev I.V."/>
            <person name="Lucas S.M."/>
            <person name="Steele R.E."/>
            <person name="Finnerty J.R."/>
            <person name="Technau U."/>
            <person name="Martindale M.Q."/>
            <person name="Rokhsar D.S."/>
        </authorList>
    </citation>
    <scope>NUCLEOTIDE SEQUENCE [LARGE SCALE GENOMIC DNA]</scope>
    <source>
        <strain evidence="20">CH2 X CH6</strain>
    </source>
</reference>
<evidence type="ECO:0000256" key="9">
    <source>
        <dbReference type="ARBA" id="ARBA00022796"/>
    </source>
</evidence>
<dbReference type="InterPro" id="IPR001757">
    <property type="entry name" value="P_typ_ATPase"/>
</dbReference>
<evidence type="ECO:0000256" key="10">
    <source>
        <dbReference type="ARBA" id="ARBA00022840"/>
    </source>
</evidence>
<keyword evidence="6 17" id="KW-0479">Metal-binding</keyword>
<evidence type="ECO:0000256" key="13">
    <source>
        <dbReference type="ARBA" id="ARBA00022989"/>
    </source>
</evidence>
<dbReference type="SFLD" id="SFLDS00003">
    <property type="entry name" value="Haloacid_Dehalogenase"/>
    <property type="match status" value="1"/>
</dbReference>
<dbReference type="STRING" id="45351.A7RN63"/>
<dbReference type="InterPro" id="IPR036163">
    <property type="entry name" value="HMA_dom_sf"/>
</dbReference>
<dbReference type="Pfam" id="PF00702">
    <property type="entry name" value="Hydrolase"/>
    <property type="match status" value="1"/>
</dbReference>
<keyword evidence="13 17" id="KW-1133">Transmembrane helix</keyword>
<feature type="transmembrane region" description="Helical" evidence="17">
    <location>
        <begin position="704"/>
        <end position="725"/>
    </location>
</feature>
<dbReference type="SFLD" id="SFLDF00027">
    <property type="entry name" value="p-type_atpase"/>
    <property type="match status" value="1"/>
</dbReference>
<comment type="subcellular location">
    <subcellularLocation>
        <location evidence="1">Golgi apparatus</location>
        <location evidence="1">trans-Golgi network membrane</location>
        <topology evidence="1">Multi-pass membrane protein</topology>
    </subcellularLocation>
    <subcellularLocation>
        <location evidence="17">Membrane</location>
    </subcellularLocation>
</comment>
<dbReference type="CDD" id="cd00371">
    <property type="entry name" value="HMA"/>
    <property type="match status" value="5"/>
</dbReference>
<name>A7RN63_NEMVE</name>
<evidence type="ECO:0000256" key="12">
    <source>
        <dbReference type="ARBA" id="ARBA00022967"/>
    </source>
</evidence>
<evidence type="ECO:0000256" key="3">
    <source>
        <dbReference type="ARBA" id="ARBA00012517"/>
    </source>
</evidence>
<dbReference type="InterPro" id="IPR006122">
    <property type="entry name" value="HMA_Cu_ion-bd"/>
</dbReference>
<accession>A7RN63</accession>
<dbReference type="InterPro" id="IPR023299">
    <property type="entry name" value="ATPase_P-typ_cyto_dom_N"/>
</dbReference>
<keyword evidence="8 17" id="KW-0547">Nucleotide-binding</keyword>
<dbReference type="GO" id="GO:0043682">
    <property type="term" value="F:P-type divalent copper transporter activity"/>
    <property type="evidence" value="ECO:0000318"/>
    <property type="project" value="GO_Central"/>
</dbReference>
<feature type="domain" description="HMA" evidence="18">
    <location>
        <begin position="271"/>
        <end position="337"/>
    </location>
</feature>
<evidence type="ECO:0000256" key="1">
    <source>
        <dbReference type="ARBA" id="ARBA00004166"/>
    </source>
</evidence>
<dbReference type="SUPFAM" id="SSF55008">
    <property type="entry name" value="HMA, heavy metal-associated domain"/>
    <property type="match status" value="5"/>
</dbReference>
<dbReference type="PROSITE" id="PS00154">
    <property type="entry name" value="ATPASE_E1_E2"/>
    <property type="match status" value="1"/>
</dbReference>
<dbReference type="NCBIfam" id="TIGR01525">
    <property type="entry name" value="ATPase-IB_hvy"/>
    <property type="match status" value="1"/>
</dbReference>
<dbReference type="Gene3D" id="3.30.70.100">
    <property type="match status" value="5"/>
</dbReference>
<evidence type="ECO:0000256" key="2">
    <source>
        <dbReference type="ARBA" id="ARBA00006024"/>
    </source>
</evidence>
<dbReference type="FunFam" id="3.30.70.100:FF:000001">
    <property type="entry name" value="ATPase copper transporting beta"/>
    <property type="match status" value="5"/>
</dbReference>
<evidence type="ECO:0000256" key="5">
    <source>
        <dbReference type="ARBA" id="ARBA00022692"/>
    </source>
</evidence>
<dbReference type="GO" id="GO:0016887">
    <property type="term" value="F:ATP hydrolysis activity"/>
    <property type="evidence" value="ECO:0007669"/>
    <property type="project" value="InterPro"/>
</dbReference>
<dbReference type="eggNOG" id="KOG0207">
    <property type="taxonomic scope" value="Eukaryota"/>
</dbReference>
<feature type="domain" description="HMA" evidence="18">
    <location>
        <begin position="90"/>
        <end position="156"/>
    </location>
</feature>
<dbReference type="InterPro" id="IPR008250">
    <property type="entry name" value="ATPase_P-typ_transduc_dom_A_sf"/>
</dbReference>
<dbReference type="Gene3D" id="3.40.1110.10">
    <property type="entry name" value="Calcium-transporting ATPase, cytoplasmic domain N"/>
    <property type="match status" value="1"/>
</dbReference>
<dbReference type="GO" id="GO:0005886">
    <property type="term" value="C:plasma membrane"/>
    <property type="evidence" value="ECO:0000318"/>
    <property type="project" value="GO_Central"/>
</dbReference>
<organism evidence="19 20">
    <name type="scientific">Nematostella vectensis</name>
    <name type="common">Starlet sea anemone</name>
    <dbReference type="NCBI Taxonomy" id="45351"/>
    <lineage>
        <taxon>Eukaryota</taxon>
        <taxon>Metazoa</taxon>
        <taxon>Cnidaria</taxon>
        <taxon>Anthozoa</taxon>
        <taxon>Hexacorallia</taxon>
        <taxon>Actiniaria</taxon>
        <taxon>Edwardsiidae</taxon>
        <taxon>Nematostella</taxon>
    </lineage>
</organism>
<dbReference type="InterPro" id="IPR036412">
    <property type="entry name" value="HAD-like_sf"/>
</dbReference>
<dbReference type="InterPro" id="IPR017969">
    <property type="entry name" value="Heavy-metal-associated_CS"/>
</dbReference>
<evidence type="ECO:0000256" key="16">
    <source>
        <dbReference type="ARBA" id="ARBA00023136"/>
    </source>
</evidence>
<keyword evidence="14" id="KW-0186">Copper</keyword>
<evidence type="ECO:0000256" key="8">
    <source>
        <dbReference type="ARBA" id="ARBA00022741"/>
    </source>
</evidence>
<keyword evidence="7" id="KW-0677">Repeat</keyword>
<dbReference type="EC" id="7.2.2.8" evidence="3"/>
<feature type="domain" description="HMA" evidence="18">
    <location>
        <begin position="1"/>
        <end position="61"/>
    </location>
</feature>
<dbReference type="PANTHER" id="PTHR43520:SF8">
    <property type="entry name" value="P-TYPE CU(+) TRANSPORTER"/>
    <property type="match status" value="1"/>
</dbReference>
<dbReference type="OMA" id="DHMMESK"/>
<dbReference type="InterPro" id="IPR023298">
    <property type="entry name" value="ATPase_P-typ_TM_dom_sf"/>
</dbReference>
<dbReference type="FunFam" id="3.40.1110.10:FF:000023">
    <property type="entry name" value="Copper-transporting ATPase 1, putative"/>
    <property type="match status" value="1"/>
</dbReference>
<feature type="transmembrane region" description="Helical" evidence="17">
    <location>
        <begin position="437"/>
        <end position="457"/>
    </location>
</feature>
<dbReference type="GO" id="GO:0140581">
    <property type="term" value="F:P-type monovalent copper transporter activity"/>
    <property type="evidence" value="ECO:0007669"/>
    <property type="project" value="UniProtKB-EC"/>
</dbReference>
<keyword evidence="9" id="KW-0187">Copper transport</keyword>
<proteinExistence type="inferred from homology"/>
<dbReference type="SFLD" id="SFLDG00002">
    <property type="entry name" value="C1.7:_P-type_atpase_like"/>
    <property type="match status" value="1"/>
</dbReference>
<evidence type="ECO:0000256" key="11">
    <source>
        <dbReference type="ARBA" id="ARBA00022842"/>
    </source>
</evidence>
<dbReference type="PRINTS" id="PR00942">
    <property type="entry name" value="CUATPASEI"/>
</dbReference>
<dbReference type="Gene3D" id="2.70.150.10">
    <property type="entry name" value="Calcium-transporting ATPase, cytoplasmic transduction domain A"/>
    <property type="match status" value="1"/>
</dbReference>
<feature type="transmembrane region" description="Helical" evidence="17">
    <location>
        <begin position="538"/>
        <end position="557"/>
    </location>
</feature>
<dbReference type="InterPro" id="IPR059000">
    <property type="entry name" value="ATPase_P-type_domA"/>
</dbReference>
<dbReference type="InterPro" id="IPR018303">
    <property type="entry name" value="ATPase_P-typ_P_site"/>
</dbReference>
<dbReference type="HOGENOM" id="CLU_001771_0_1_1"/>
<dbReference type="GO" id="GO:0005507">
    <property type="term" value="F:copper ion binding"/>
    <property type="evidence" value="ECO:0000318"/>
    <property type="project" value="GO_Central"/>
</dbReference>
<feature type="domain" description="HMA" evidence="18">
    <location>
        <begin position="347"/>
        <end position="413"/>
    </location>
</feature>
<dbReference type="Gene3D" id="3.40.50.1000">
    <property type="entry name" value="HAD superfamily/HAD-like"/>
    <property type="match status" value="1"/>
</dbReference>
<dbReference type="Pfam" id="PF00122">
    <property type="entry name" value="E1-E2_ATPase"/>
    <property type="match status" value="1"/>
</dbReference>
<evidence type="ECO:0000256" key="14">
    <source>
        <dbReference type="ARBA" id="ARBA00023008"/>
    </source>
</evidence>
<feature type="transmembrane region" description="Helical" evidence="17">
    <location>
        <begin position="511"/>
        <end position="532"/>
    </location>
</feature>
<keyword evidence="12" id="KW-1278">Translocase</keyword>
<dbReference type="NCBIfam" id="TIGR00003">
    <property type="entry name" value="copper ion binding protein"/>
    <property type="match status" value="4"/>
</dbReference>
<dbReference type="PROSITE" id="PS50846">
    <property type="entry name" value="HMA_2"/>
    <property type="match status" value="5"/>
</dbReference>
<feature type="non-terminal residue" evidence="19">
    <location>
        <position position="1172"/>
    </location>
</feature>
<evidence type="ECO:0000256" key="6">
    <source>
        <dbReference type="ARBA" id="ARBA00022723"/>
    </source>
</evidence>
<keyword evidence="20" id="KW-1185">Reference proteome</keyword>
<dbReference type="GO" id="GO:0005802">
    <property type="term" value="C:trans-Golgi network"/>
    <property type="evidence" value="ECO:0000318"/>
    <property type="project" value="GO_Central"/>
</dbReference>
<dbReference type="FunFam" id="3.40.50.1000:FF:000031">
    <property type="entry name" value="Probable copper-transporting ATPase HMA5"/>
    <property type="match status" value="1"/>
</dbReference>
<feature type="transmembrane region" description="Helical" evidence="17">
    <location>
        <begin position="745"/>
        <end position="769"/>
    </location>
</feature>